<dbReference type="EMBL" id="VTEV01000002">
    <property type="protein sequence ID" value="TYS69792.1"/>
    <property type="molecule type" value="Genomic_DNA"/>
</dbReference>
<evidence type="ECO:0000313" key="1">
    <source>
        <dbReference type="EMBL" id="TYS69792.1"/>
    </source>
</evidence>
<evidence type="ECO:0000313" key="2">
    <source>
        <dbReference type="Proteomes" id="UP000322524"/>
    </source>
</evidence>
<organism evidence="1 2">
    <name type="scientific">Sutcliffiella horikoshii</name>
    <dbReference type="NCBI Taxonomy" id="79883"/>
    <lineage>
        <taxon>Bacteria</taxon>
        <taxon>Bacillati</taxon>
        <taxon>Bacillota</taxon>
        <taxon>Bacilli</taxon>
        <taxon>Bacillales</taxon>
        <taxon>Bacillaceae</taxon>
        <taxon>Sutcliffiella</taxon>
    </lineage>
</organism>
<proteinExistence type="predicted"/>
<dbReference type="Proteomes" id="UP000322524">
    <property type="component" value="Unassembled WGS sequence"/>
</dbReference>
<dbReference type="OrthoDB" id="2852236at2"/>
<protein>
    <submittedName>
        <fullName evidence="1">Uncharacterized protein</fullName>
    </submittedName>
</protein>
<accession>A0A5D4T5P2</accession>
<dbReference type="STRING" id="79883.GCA_001636495_00983"/>
<dbReference type="AlphaFoldDB" id="A0A5D4T5P2"/>
<gene>
    <name evidence="1" type="ORF">FZC76_06065</name>
</gene>
<sequence length="143" mass="16332">MDFFDKIKSGVIPVPITAYMLQEVLRRNEKLQEVAVEITEDEIIVTGRAEADLKVTKKDLSFSITLEPVQMEGREIIFKIVKLKPLNLSILNKRIFDKPPHLTYKSGHIRIDFNGWELVRKIPIGKIKSYKVGDGKIIVMVGV</sequence>
<dbReference type="RefSeq" id="WP_148987353.1">
    <property type="nucleotide sequence ID" value="NZ_VTEV01000002.1"/>
</dbReference>
<comment type="caution">
    <text evidence="1">The sequence shown here is derived from an EMBL/GenBank/DDBJ whole genome shotgun (WGS) entry which is preliminary data.</text>
</comment>
<name>A0A5D4T5P2_9BACI</name>
<reference evidence="1 2" key="1">
    <citation type="submission" date="2019-08" db="EMBL/GenBank/DDBJ databases">
        <title>Bacillus genomes from the desert of Cuatro Cienegas, Coahuila.</title>
        <authorList>
            <person name="Olmedo-Alvarez G."/>
        </authorList>
    </citation>
    <scope>NUCLEOTIDE SEQUENCE [LARGE SCALE GENOMIC DNA]</scope>
    <source>
        <strain evidence="1 2">CH28_1T</strain>
    </source>
</reference>